<sequence length="72" mass="8538">MICTNQICQLQVTKLKKKNTPPSARSRDYKEYPVSDEYSGNYTPTDDVKPERYAKSPRNRRRIRSKVTYTHQ</sequence>
<evidence type="ECO:0000313" key="3">
    <source>
        <dbReference type="Proteomes" id="UP001054945"/>
    </source>
</evidence>
<comment type="caution">
    <text evidence="2">The sequence shown here is derived from an EMBL/GenBank/DDBJ whole genome shotgun (WGS) entry which is preliminary data.</text>
</comment>
<feature type="compositionally biased region" description="Basic residues" evidence="1">
    <location>
        <begin position="55"/>
        <end position="65"/>
    </location>
</feature>
<reference evidence="2 3" key="1">
    <citation type="submission" date="2021-06" db="EMBL/GenBank/DDBJ databases">
        <title>Caerostris extrusa draft genome.</title>
        <authorList>
            <person name="Kono N."/>
            <person name="Arakawa K."/>
        </authorList>
    </citation>
    <scope>NUCLEOTIDE SEQUENCE [LARGE SCALE GENOMIC DNA]</scope>
</reference>
<dbReference type="Proteomes" id="UP001054945">
    <property type="component" value="Unassembled WGS sequence"/>
</dbReference>
<name>A0AAV4NCK5_CAEEX</name>
<dbReference type="AlphaFoldDB" id="A0AAV4NCK5"/>
<organism evidence="2 3">
    <name type="scientific">Caerostris extrusa</name>
    <name type="common">Bark spider</name>
    <name type="synonym">Caerostris bankana</name>
    <dbReference type="NCBI Taxonomy" id="172846"/>
    <lineage>
        <taxon>Eukaryota</taxon>
        <taxon>Metazoa</taxon>
        <taxon>Ecdysozoa</taxon>
        <taxon>Arthropoda</taxon>
        <taxon>Chelicerata</taxon>
        <taxon>Arachnida</taxon>
        <taxon>Araneae</taxon>
        <taxon>Araneomorphae</taxon>
        <taxon>Entelegynae</taxon>
        <taxon>Araneoidea</taxon>
        <taxon>Araneidae</taxon>
        <taxon>Caerostris</taxon>
    </lineage>
</organism>
<proteinExistence type="predicted"/>
<protein>
    <submittedName>
        <fullName evidence="2">Uncharacterized protein</fullName>
    </submittedName>
</protein>
<dbReference type="EMBL" id="BPLR01003244">
    <property type="protein sequence ID" value="GIX82510.1"/>
    <property type="molecule type" value="Genomic_DNA"/>
</dbReference>
<keyword evidence="3" id="KW-1185">Reference proteome</keyword>
<gene>
    <name evidence="2" type="ORF">CEXT_413641</name>
</gene>
<evidence type="ECO:0000313" key="2">
    <source>
        <dbReference type="EMBL" id="GIX82510.1"/>
    </source>
</evidence>
<evidence type="ECO:0000256" key="1">
    <source>
        <dbReference type="SAM" id="MobiDB-lite"/>
    </source>
</evidence>
<accession>A0AAV4NCK5</accession>
<feature type="region of interest" description="Disordered" evidence="1">
    <location>
        <begin position="14"/>
        <end position="72"/>
    </location>
</feature>